<protein>
    <submittedName>
        <fullName evidence="2">Uncharacterized protein</fullName>
    </submittedName>
</protein>
<feature type="region of interest" description="Disordered" evidence="1">
    <location>
        <begin position="115"/>
        <end position="148"/>
    </location>
</feature>
<name>A0A061R8P0_9CHLO</name>
<feature type="non-terminal residue" evidence="2">
    <location>
        <position position="148"/>
    </location>
</feature>
<dbReference type="AlphaFoldDB" id="A0A061R8P0"/>
<gene>
    <name evidence="2" type="ORF">TSPGSL018_12566</name>
</gene>
<proteinExistence type="predicted"/>
<sequence>MDFQLELRPPQGRARPRRNTSKGAAHKKEMARLEHSMQLKLTSTMTSDIPLHEQPEWAKKMHRAAGVIQRAWRAKLNLTKLNKVFKTMDDPDYPFMERSGWGGWRVVNDLFARDGQGVPRAVREPEMGSELSWDTDDDSGSDGGGEQP</sequence>
<dbReference type="EMBL" id="GBEZ01019710">
    <property type="protein sequence ID" value="JAC66881.1"/>
    <property type="molecule type" value="Transcribed_RNA"/>
</dbReference>
<evidence type="ECO:0000313" key="2">
    <source>
        <dbReference type="EMBL" id="JAC66881.1"/>
    </source>
</evidence>
<feature type="region of interest" description="Disordered" evidence="1">
    <location>
        <begin position="1"/>
        <end position="26"/>
    </location>
</feature>
<evidence type="ECO:0000256" key="1">
    <source>
        <dbReference type="SAM" id="MobiDB-lite"/>
    </source>
</evidence>
<accession>A0A061R8P0</accession>
<reference evidence="2" key="1">
    <citation type="submission" date="2014-05" db="EMBL/GenBank/DDBJ databases">
        <title>The transcriptome of the halophilic microalga Tetraselmis sp. GSL018 isolated from the Great Salt Lake, Utah.</title>
        <authorList>
            <person name="Jinkerson R.E."/>
            <person name="D'Adamo S."/>
            <person name="Posewitz M.C."/>
        </authorList>
    </citation>
    <scope>NUCLEOTIDE SEQUENCE</scope>
    <source>
        <strain evidence="2">GSL018</strain>
    </source>
</reference>
<organism evidence="2">
    <name type="scientific">Tetraselmis sp. GSL018</name>
    <dbReference type="NCBI Taxonomy" id="582737"/>
    <lineage>
        <taxon>Eukaryota</taxon>
        <taxon>Viridiplantae</taxon>
        <taxon>Chlorophyta</taxon>
        <taxon>core chlorophytes</taxon>
        <taxon>Chlorodendrophyceae</taxon>
        <taxon>Chlorodendrales</taxon>
        <taxon>Chlorodendraceae</taxon>
        <taxon>Tetraselmis</taxon>
    </lineage>
</organism>